<organism evidence="4 5">
    <name type="scientific">Gryllus longicercus</name>
    <dbReference type="NCBI Taxonomy" id="2509291"/>
    <lineage>
        <taxon>Eukaryota</taxon>
        <taxon>Metazoa</taxon>
        <taxon>Ecdysozoa</taxon>
        <taxon>Arthropoda</taxon>
        <taxon>Hexapoda</taxon>
        <taxon>Insecta</taxon>
        <taxon>Pterygota</taxon>
        <taxon>Neoptera</taxon>
        <taxon>Polyneoptera</taxon>
        <taxon>Orthoptera</taxon>
        <taxon>Ensifera</taxon>
        <taxon>Gryllidea</taxon>
        <taxon>Grylloidea</taxon>
        <taxon>Gryllidae</taxon>
        <taxon>Gryllinae</taxon>
        <taxon>Gryllus</taxon>
    </lineage>
</organism>
<name>A0AAN9VM20_9ORTH</name>
<evidence type="ECO:0000256" key="2">
    <source>
        <dbReference type="ARBA" id="ARBA00026234"/>
    </source>
</evidence>
<sequence length="82" mass="9787">MVLLSHVLRTSTQYTPKSLYKYLLRQCDKLPSDAAQHYKHAIKQSYKQHILETDQQRVQQIIKRAVEDAEWVIKKYTEKNRG</sequence>
<dbReference type="CDD" id="cd20269">
    <property type="entry name" value="Complex1_LYR_LYRM9"/>
    <property type="match status" value="1"/>
</dbReference>
<evidence type="ECO:0000259" key="3">
    <source>
        <dbReference type="Pfam" id="PF05347"/>
    </source>
</evidence>
<dbReference type="PANTHER" id="PTHR47061:SF1">
    <property type="entry name" value="LYR MOTIF-CONTAINING PROTEIN 9"/>
    <property type="match status" value="1"/>
</dbReference>
<dbReference type="AlphaFoldDB" id="A0AAN9VM20"/>
<keyword evidence="5" id="KW-1185">Reference proteome</keyword>
<comment type="similarity">
    <text evidence="1">Belongs to the complex I LYR family. LYRM9 subfamily.</text>
</comment>
<dbReference type="Pfam" id="PF05347">
    <property type="entry name" value="Complex1_LYR"/>
    <property type="match status" value="1"/>
</dbReference>
<feature type="domain" description="Complex 1 LYR protein" evidence="3">
    <location>
        <begin position="17"/>
        <end position="70"/>
    </location>
</feature>
<protein>
    <recommendedName>
        <fullName evidence="2">LYR motif-containing protein 9</fullName>
    </recommendedName>
</protein>
<dbReference type="EMBL" id="JAZDUA010000116">
    <property type="protein sequence ID" value="KAK7867559.1"/>
    <property type="molecule type" value="Genomic_DNA"/>
</dbReference>
<evidence type="ECO:0000313" key="5">
    <source>
        <dbReference type="Proteomes" id="UP001378592"/>
    </source>
</evidence>
<dbReference type="Proteomes" id="UP001378592">
    <property type="component" value="Unassembled WGS sequence"/>
</dbReference>
<accession>A0AAN9VM20</accession>
<reference evidence="4 5" key="1">
    <citation type="submission" date="2024-03" db="EMBL/GenBank/DDBJ databases">
        <title>The genome assembly and annotation of the cricket Gryllus longicercus Weissman &amp; Gray.</title>
        <authorList>
            <person name="Szrajer S."/>
            <person name="Gray D."/>
            <person name="Ylla G."/>
        </authorList>
    </citation>
    <scope>NUCLEOTIDE SEQUENCE [LARGE SCALE GENOMIC DNA]</scope>
    <source>
        <strain evidence="4">DAG 2021-001</strain>
        <tissue evidence="4">Whole body minus gut</tissue>
    </source>
</reference>
<evidence type="ECO:0000313" key="4">
    <source>
        <dbReference type="EMBL" id="KAK7867559.1"/>
    </source>
</evidence>
<dbReference type="PANTHER" id="PTHR47061">
    <property type="entry name" value="LYR MOTIF-CONTAINING PROTEIN 9"/>
    <property type="match status" value="1"/>
</dbReference>
<gene>
    <name evidence="4" type="ORF">R5R35_004312</name>
</gene>
<dbReference type="InterPro" id="IPR052151">
    <property type="entry name" value="Complex_I_LYR"/>
</dbReference>
<proteinExistence type="inferred from homology"/>
<dbReference type="InterPro" id="IPR045291">
    <property type="entry name" value="Complex1_LYR_LYRM9"/>
</dbReference>
<comment type="caution">
    <text evidence="4">The sequence shown here is derived from an EMBL/GenBank/DDBJ whole genome shotgun (WGS) entry which is preliminary data.</text>
</comment>
<dbReference type="InterPro" id="IPR008011">
    <property type="entry name" value="Complex1_LYR_dom"/>
</dbReference>
<evidence type="ECO:0000256" key="1">
    <source>
        <dbReference type="ARBA" id="ARBA00025757"/>
    </source>
</evidence>